<dbReference type="EMBL" id="DWWI01000200">
    <property type="protein sequence ID" value="HJC43937.1"/>
    <property type="molecule type" value="Genomic_DNA"/>
</dbReference>
<dbReference type="NCBIfam" id="TIGR01595">
    <property type="entry name" value="cas_CT1132"/>
    <property type="match status" value="1"/>
</dbReference>
<reference evidence="1" key="2">
    <citation type="submission" date="2021-04" db="EMBL/GenBank/DDBJ databases">
        <authorList>
            <person name="Gilroy R."/>
        </authorList>
    </citation>
    <scope>NUCLEOTIDE SEQUENCE</scope>
    <source>
        <strain evidence="1">CHK165-2605</strain>
    </source>
</reference>
<evidence type="ECO:0000313" key="1">
    <source>
        <dbReference type="EMBL" id="HJC43937.1"/>
    </source>
</evidence>
<dbReference type="AlphaFoldDB" id="A0A9D2P4G1"/>
<organism evidence="1 2">
    <name type="scientific">Candidatus Mediterraneibacter gallistercoris</name>
    <dbReference type="NCBI Taxonomy" id="2838671"/>
    <lineage>
        <taxon>Bacteria</taxon>
        <taxon>Bacillati</taxon>
        <taxon>Bacillota</taxon>
        <taxon>Clostridia</taxon>
        <taxon>Lachnospirales</taxon>
        <taxon>Lachnospiraceae</taxon>
        <taxon>Mediterraneibacter</taxon>
    </lineage>
</organism>
<sequence length="303" mass="34542">MSEVIKNRYEFVVLFDVENGNPNGDPDAGNMPRIDPESGLGLVTDVCLKRKIRNYVETVKEDTEGFKIYIKEDVPLNRSDREACKSLGIEETEDKKVTDALKKLKKSDPDADIKLRDYMCRNFYDIRTFGAVMTTFVKASLNCGQVRGPVQIGFARSIDPVISQEVTITRVAITTEKDAENKSTEMGRKSIVPYGLYRAEGYVSANLARRVTGFSEEDLELLWEAIINMFENDHSAARGKMAVRELIVFKHSKELGDCPAYKLFDAVEVKKKEDVEYPRKYQDYIIEVHEEKIPDSVEVKRMV</sequence>
<dbReference type="Pfam" id="PF05107">
    <property type="entry name" value="Cas_Cas7"/>
    <property type="match status" value="1"/>
</dbReference>
<evidence type="ECO:0000313" key="2">
    <source>
        <dbReference type="Proteomes" id="UP000823895"/>
    </source>
</evidence>
<protein>
    <submittedName>
        <fullName evidence="1">Type I-C CRISPR-associated protein Cas7/Csd2</fullName>
    </submittedName>
</protein>
<dbReference type="Proteomes" id="UP000823895">
    <property type="component" value="Unassembled WGS sequence"/>
</dbReference>
<dbReference type="InterPro" id="IPR006482">
    <property type="entry name" value="Cas7_Csh2/Csh2"/>
</dbReference>
<accession>A0A9D2P4G1</accession>
<proteinExistence type="predicted"/>
<reference evidence="1" key="1">
    <citation type="journal article" date="2021" name="PeerJ">
        <title>Extensive microbial diversity within the chicken gut microbiome revealed by metagenomics and culture.</title>
        <authorList>
            <person name="Gilroy R."/>
            <person name="Ravi A."/>
            <person name="Getino M."/>
            <person name="Pursley I."/>
            <person name="Horton D.L."/>
            <person name="Alikhan N.F."/>
            <person name="Baker D."/>
            <person name="Gharbi K."/>
            <person name="Hall N."/>
            <person name="Watson M."/>
            <person name="Adriaenssens E.M."/>
            <person name="Foster-Nyarko E."/>
            <person name="Jarju S."/>
            <person name="Secka A."/>
            <person name="Antonio M."/>
            <person name="Oren A."/>
            <person name="Chaudhuri R.R."/>
            <person name="La Ragione R."/>
            <person name="Hildebrand F."/>
            <person name="Pallen M.J."/>
        </authorList>
    </citation>
    <scope>NUCLEOTIDE SEQUENCE</scope>
    <source>
        <strain evidence="1">CHK165-2605</strain>
    </source>
</reference>
<dbReference type="GO" id="GO:0043571">
    <property type="term" value="P:maintenance of CRISPR repeat elements"/>
    <property type="evidence" value="ECO:0007669"/>
    <property type="project" value="InterPro"/>
</dbReference>
<comment type="caution">
    <text evidence="1">The sequence shown here is derived from an EMBL/GenBank/DDBJ whole genome shotgun (WGS) entry which is preliminary data.</text>
</comment>
<gene>
    <name evidence="1" type="primary">cas7c</name>
    <name evidence="1" type="ORF">H9756_09745</name>
</gene>
<dbReference type="NCBIfam" id="TIGR02589">
    <property type="entry name" value="cas_Csd2"/>
    <property type="match status" value="1"/>
</dbReference>
<name>A0A9D2P4G1_9FIRM</name>
<dbReference type="InterPro" id="IPR013418">
    <property type="entry name" value="CRISPR-assoc_prot_Cas7/Csd2"/>
</dbReference>